<sequence length="77" mass="8271">MARFPLISLVVALTVFAASLAIVWVCQHRVGDSGALGLPTVLWVWLGGAVVVTVTTVVEGTALRRRLPSEQGREDTR</sequence>
<gene>
    <name evidence="2" type="ORF">LCGC14_1698300</name>
</gene>
<dbReference type="EMBL" id="LAZR01014960">
    <property type="protein sequence ID" value="KKM15215.1"/>
    <property type="molecule type" value="Genomic_DNA"/>
</dbReference>
<keyword evidence="1" id="KW-1133">Transmembrane helix</keyword>
<feature type="transmembrane region" description="Helical" evidence="1">
    <location>
        <begin position="37"/>
        <end position="58"/>
    </location>
</feature>
<proteinExistence type="predicted"/>
<comment type="caution">
    <text evidence="2">The sequence shown here is derived from an EMBL/GenBank/DDBJ whole genome shotgun (WGS) entry which is preliminary data.</text>
</comment>
<dbReference type="AlphaFoldDB" id="A0A0F9KIQ8"/>
<accession>A0A0F9KIQ8</accession>
<evidence type="ECO:0000256" key="1">
    <source>
        <dbReference type="SAM" id="Phobius"/>
    </source>
</evidence>
<organism evidence="2">
    <name type="scientific">marine sediment metagenome</name>
    <dbReference type="NCBI Taxonomy" id="412755"/>
    <lineage>
        <taxon>unclassified sequences</taxon>
        <taxon>metagenomes</taxon>
        <taxon>ecological metagenomes</taxon>
    </lineage>
</organism>
<name>A0A0F9KIQ8_9ZZZZ</name>
<reference evidence="2" key="1">
    <citation type="journal article" date="2015" name="Nature">
        <title>Complex archaea that bridge the gap between prokaryotes and eukaryotes.</title>
        <authorList>
            <person name="Spang A."/>
            <person name="Saw J.H."/>
            <person name="Jorgensen S.L."/>
            <person name="Zaremba-Niedzwiedzka K."/>
            <person name="Martijn J."/>
            <person name="Lind A.E."/>
            <person name="van Eijk R."/>
            <person name="Schleper C."/>
            <person name="Guy L."/>
            <person name="Ettema T.J."/>
        </authorList>
    </citation>
    <scope>NUCLEOTIDE SEQUENCE</scope>
</reference>
<protein>
    <submittedName>
        <fullName evidence="2">Uncharacterized protein</fullName>
    </submittedName>
</protein>
<evidence type="ECO:0000313" key="2">
    <source>
        <dbReference type="EMBL" id="KKM15215.1"/>
    </source>
</evidence>
<keyword evidence="1" id="KW-0812">Transmembrane</keyword>
<keyword evidence="1" id="KW-0472">Membrane</keyword>